<comment type="caution">
    <text evidence="4">The sequence shown here is derived from an EMBL/GenBank/DDBJ whole genome shotgun (WGS) entry which is preliminary data.</text>
</comment>
<keyword evidence="2" id="KW-0812">Transmembrane</keyword>
<dbReference type="EMBL" id="BNEC01000005">
    <property type="protein sequence ID" value="GHI72127.1"/>
    <property type="molecule type" value="Genomic_DNA"/>
</dbReference>
<dbReference type="Proteomes" id="UP000613974">
    <property type="component" value="Unassembled WGS sequence"/>
</dbReference>
<feature type="signal peptide" evidence="3">
    <location>
        <begin position="1"/>
        <end position="30"/>
    </location>
</feature>
<keyword evidence="2" id="KW-1133">Transmembrane helix</keyword>
<keyword evidence="5" id="KW-1185">Reference proteome</keyword>
<feature type="chain" id="PRO_5045237015" description="Secreted protein" evidence="3">
    <location>
        <begin position="31"/>
        <end position="199"/>
    </location>
</feature>
<evidence type="ECO:0000256" key="1">
    <source>
        <dbReference type="SAM" id="MobiDB-lite"/>
    </source>
</evidence>
<keyword evidence="2" id="KW-0472">Membrane</keyword>
<accession>A0ABQ3SVM1</accession>
<name>A0ABQ3SVM1_9ACTN</name>
<proteinExistence type="predicted"/>
<keyword evidence="3" id="KW-0732">Signal</keyword>
<dbReference type="RefSeq" id="WP_229875261.1">
    <property type="nucleotide sequence ID" value="NZ_BMRL01000005.1"/>
</dbReference>
<feature type="transmembrane region" description="Helical" evidence="2">
    <location>
        <begin position="172"/>
        <end position="191"/>
    </location>
</feature>
<evidence type="ECO:0000313" key="4">
    <source>
        <dbReference type="EMBL" id="GHI72127.1"/>
    </source>
</evidence>
<evidence type="ECO:0000313" key="5">
    <source>
        <dbReference type="Proteomes" id="UP000613974"/>
    </source>
</evidence>
<sequence length="199" mass="20316">MRSVPIAVRATAMAVALAAFSVVTAPIALAGEEDRGDRGDRGSVTVDPNPAHPGAQVKLRVQGCDGTRGSAKSAAFVSEVDLYGRDGGRSPLYGDTMISSHASPGWHAVRVTCDGHDKVSGSVQVSEYRHPSHHATPVWPVHAGGGGMAAELAAEQAKKAHGADGPGLPHTVIGAVLAAVATLAVAGRALALRRRRSGE</sequence>
<dbReference type="GeneID" id="95590362"/>
<gene>
    <name evidence="4" type="ORF">Snoj_60450</name>
</gene>
<feature type="region of interest" description="Disordered" evidence="1">
    <location>
        <begin position="33"/>
        <end position="55"/>
    </location>
</feature>
<evidence type="ECO:0008006" key="6">
    <source>
        <dbReference type="Google" id="ProtNLM"/>
    </source>
</evidence>
<protein>
    <recommendedName>
        <fullName evidence="6">Secreted protein</fullName>
    </recommendedName>
</protein>
<evidence type="ECO:0000256" key="3">
    <source>
        <dbReference type="SAM" id="SignalP"/>
    </source>
</evidence>
<reference evidence="5" key="1">
    <citation type="submission" date="2023-07" db="EMBL/GenBank/DDBJ databases">
        <title>Whole genome shotgun sequence of Streptomyces nojiriensis NBRC 13794.</title>
        <authorList>
            <person name="Komaki H."/>
            <person name="Tamura T."/>
        </authorList>
    </citation>
    <scope>NUCLEOTIDE SEQUENCE [LARGE SCALE GENOMIC DNA]</scope>
    <source>
        <strain evidence="5">NBRC 13794</strain>
    </source>
</reference>
<organism evidence="4 5">
    <name type="scientific">Streptomyces nojiriensis</name>
    <dbReference type="NCBI Taxonomy" id="66374"/>
    <lineage>
        <taxon>Bacteria</taxon>
        <taxon>Bacillati</taxon>
        <taxon>Actinomycetota</taxon>
        <taxon>Actinomycetes</taxon>
        <taxon>Kitasatosporales</taxon>
        <taxon>Streptomycetaceae</taxon>
        <taxon>Streptomyces</taxon>
    </lineage>
</organism>
<evidence type="ECO:0000256" key="2">
    <source>
        <dbReference type="SAM" id="Phobius"/>
    </source>
</evidence>